<protein>
    <submittedName>
        <fullName evidence="1">Uncharacterized protein</fullName>
    </submittedName>
</protein>
<sequence length="57" mass="6004">MAKVKAITAPWATCDFYNVRDCQAVIPKGLAVAVGETVLVLVGRAANVVLCVLETKS</sequence>
<comment type="caution">
    <text evidence="1">The sequence shown here is derived from an EMBL/GenBank/DDBJ whole genome shotgun (WGS) entry which is preliminary data.</text>
</comment>
<reference evidence="1" key="1">
    <citation type="journal article" date="2014" name="Int. J. Syst. Evol. Microbiol.">
        <title>Complete genome sequence of Corynebacterium casei LMG S-19264T (=DSM 44701T), isolated from a smear-ripened cheese.</title>
        <authorList>
            <consortium name="US DOE Joint Genome Institute (JGI-PGF)"/>
            <person name="Walter F."/>
            <person name="Albersmeier A."/>
            <person name="Kalinowski J."/>
            <person name="Ruckert C."/>
        </authorList>
    </citation>
    <scope>NUCLEOTIDE SEQUENCE</scope>
    <source>
        <strain evidence="1">JCM 4637</strain>
    </source>
</reference>
<gene>
    <name evidence="1" type="ORF">GCM10010334_51040</name>
</gene>
<evidence type="ECO:0000313" key="2">
    <source>
        <dbReference type="Proteomes" id="UP000638353"/>
    </source>
</evidence>
<name>A0A919CBT4_9ACTN</name>
<organism evidence="1 2">
    <name type="scientific">Streptomyces finlayi</name>
    <dbReference type="NCBI Taxonomy" id="67296"/>
    <lineage>
        <taxon>Bacteria</taxon>
        <taxon>Bacillati</taxon>
        <taxon>Actinomycetota</taxon>
        <taxon>Actinomycetes</taxon>
        <taxon>Kitasatosporales</taxon>
        <taxon>Streptomycetaceae</taxon>
        <taxon>Streptomyces</taxon>
    </lineage>
</organism>
<accession>A0A919CBT4</accession>
<proteinExistence type="predicted"/>
<reference evidence="1" key="2">
    <citation type="submission" date="2020-09" db="EMBL/GenBank/DDBJ databases">
        <authorList>
            <person name="Sun Q."/>
            <person name="Ohkuma M."/>
        </authorList>
    </citation>
    <scope>NUCLEOTIDE SEQUENCE</scope>
    <source>
        <strain evidence="1">JCM 4637</strain>
    </source>
</reference>
<dbReference type="Proteomes" id="UP000638353">
    <property type="component" value="Unassembled WGS sequence"/>
</dbReference>
<dbReference type="AlphaFoldDB" id="A0A919CBT4"/>
<evidence type="ECO:0000313" key="1">
    <source>
        <dbReference type="EMBL" id="GHD03365.1"/>
    </source>
</evidence>
<dbReference type="EMBL" id="BMVC01000010">
    <property type="protein sequence ID" value="GHD03365.1"/>
    <property type="molecule type" value="Genomic_DNA"/>
</dbReference>